<accession>A0ABT8VI87</accession>
<protein>
    <submittedName>
        <fullName evidence="1">Uncharacterized protein</fullName>
    </submittedName>
</protein>
<keyword evidence="2" id="KW-1185">Reference proteome</keyword>
<reference evidence="1" key="1">
    <citation type="submission" date="2023-07" db="EMBL/GenBank/DDBJ databases">
        <authorList>
            <person name="Aktuganov G."/>
            <person name="Boyko T."/>
            <person name="Delegan Y."/>
            <person name="Galimzianova N."/>
            <person name="Gilvanova E."/>
            <person name="Korobov V."/>
            <person name="Kuzmina L."/>
            <person name="Melentiev A."/>
            <person name="Milman P."/>
            <person name="Ryabova A."/>
            <person name="Stupak E."/>
            <person name="Yasakov T."/>
            <person name="Zharikova N."/>
            <person name="Zhurenko E."/>
        </authorList>
    </citation>
    <scope>NUCLEOTIDE SEQUENCE</scope>
    <source>
        <strain evidence="1">IB-739</strain>
    </source>
</reference>
<comment type="caution">
    <text evidence="1">The sequence shown here is derived from an EMBL/GenBank/DDBJ whole genome shotgun (WGS) entry which is preliminary data.</text>
</comment>
<evidence type="ECO:0000313" key="1">
    <source>
        <dbReference type="EMBL" id="MDO3680676.1"/>
    </source>
</evidence>
<proteinExistence type="predicted"/>
<dbReference type="Proteomes" id="UP001168883">
    <property type="component" value="Unassembled WGS sequence"/>
</dbReference>
<gene>
    <name evidence="1" type="ORF">Q3C12_27060</name>
</gene>
<organism evidence="1 2">
    <name type="scientific">Paenibacillus ehimensis</name>
    <dbReference type="NCBI Taxonomy" id="79264"/>
    <lineage>
        <taxon>Bacteria</taxon>
        <taxon>Bacillati</taxon>
        <taxon>Bacillota</taxon>
        <taxon>Bacilli</taxon>
        <taxon>Bacillales</taxon>
        <taxon>Paenibacillaceae</taxon>
        <taxon>Paenibacillus</taxon>
    </lineage>
</organism>
<sequence>MDDKRLQEIESQLNIHAGNMTWSVEIIKELLSEIRELKAGKTV</sequence>
<evidence type="ECO:0000313" key="2">
    <source>
        <dbReference type="Proteomes" id="UP001168883"/>
    </source>
</evidence>
<name>A0ABT8VI87_9BACL</name>
<dbReference type="EMBL" id="JAUMKJ010000044">
    <property type="protein sequence ID" value="MDO3680676.1"/>
    <property type="molecule type" value="Genomic_DNA"/>
</dbReference>
<dbReference type="RefSeq" id="WP_302880887.1">
    <property type="nucleotide sequence ID" value="NZ_JAUMKJ010000044.1"/>
</dbReference>